<evidence type="ECO:0000313" key="1">
    <source>
        <dbReference type="EMBL" id="TQD82154.1"/>
    </source>
</evidence>
<dbReference type="Proteomes" id="UP000315295">
    <property type="component" value="Unassembled WGS sequence"/>
</dbReference>
<keyword evidence="2" id="KW-1185">Reference proteome</keyword>
<proteinExistence type="predicted"/>
<reference evidence="1 2" key="1">
    <citation type="journal article" date="2019" name="G3 (Bethesda)">
        <title>Sequencing of a Wild Apple (Malus baccata) Genome Unravels the Differences Between Cultivated and Wild Apple Species Regarding Disease Resistance and Cold Tolerance.</title>
        <authorList>
            <person name="Chen X."/>
        </authorList>
    </citation>
    <scope>NUCLEOTIDE SEQUENCE [LARGE SCALE GENOMIC DNA]</scope>
    <source>
        <strain evidence="2">cv. Shandingzi</strain>
        <tissue evidence="1">Leaves</tissue>
    </source>
</reference>
<evidence type="ECO:0000313" key="2">
    <source>
        <dbReference type="Proteomes" id="UP000315295"/>
    </source>
</evidence>
<dbReference type="AlphaFoldDB" id="A0A540L6R5"/>
<comment type="caution">
    <text evidence="1">The sequence shown here is derived from an EMBL/GenBank/DDBJ whole genome shotgun (WGS) entry which is preliminary data.</text>
</comment>
<gene>
    <name evidence="1" type="ORF">C1H46_032299</name>
</gene>
<name>A0A540L6R5_MALBA</name>
<sequence length="89" mass="10110">MMIMYSFYVSCSLSKGDNTSHRPLNPTTLNFFLDYLTFEKSTMHCQSAFHLLLCTSLILSSRFPHGWGAKCSTNEGAPIVQQTQVGRWK</sequence>
<accession>A0A540L6R5</accession>
<organism evidence="1 2">
    <name type="scientific">Malus baccata</name>
    <name type="common">Siberian crab apple</name>
    <name type="synonym">Pyrus baccata</name>
    <dbReference type="NCBI Taxonomy" id="106549"/>
    <lineage>
        <taxon>Eukaryota</taxon>
        <taxon>Viridiplantae</taxon>
        <taxon>Streptophyta</taxon>
        <taxon>Embryophyta</taxon>
        <taxon>Tracheophyta</taxon>
        <taxon>Spermatophyta</taxon>
        <taxon>Magnoliopsida</taxon>
        <taxon>eudicotyledons</taxon>
        <taxon>Gunneridae</taxon>
        <taxon>Pentapetalae</taxon>
        <taxon>rosids</taxon>
        <taxon>fabids</taxon>
        <taxon>Rosales</taxon>
        <taxon>Rosaceae</taxon>
        <taxon>Amygdaloideae</taxon>
        <taxon>Maleae</taxon>
        <taxon>Malus</taxon>
    </lineage>
</organism>
<protein>
    <submittedName>
        <fullName evidence="1">Uncharacterized protein</fullName>
    </submittedName>
</protein>
<dbReference type="EMBL" id="VIEB01000734">
    <property type="protein sequence ID" value="TQD82154.1"/>
    <property type="molecule type" value="Genomic_DNA"/>
</dbReference>